<dbReference type="Gene3D" id="3.40.50.1820">
    <property type="entry name" value="alpha/beta hydrolase"/>
    <property type="match status" value="1"/>
</dbReference>
<accession>K9GBT7</accession>
<evidence type="ECO:0000259" key="1">
    <source>
        <dbReference type="Pfam" id="PF12697"/>
    </source>
</evidence>
<evidence type="ECO:0000313" key="3">
    <source>
        <dbReference type="Proteomes" id="UP000009882"/>
    </source>
</evidence>
<reference evidence="3" key="1">
    <citation type="journal article" date="2012" name="BMC Genomics">
        <title>Genome sequence of the necrotrophic fungus Penicillium digitatum, the main postharvest pathogen of citrus.</title>
        <authorList>
            <person name="Marcet-Houben M."/>
            <person name="Ballester A.-R."/>
            <person name="de la Fuente B."/>
            <person name="Harries E."/>
            <person name="Marcos J.F."/>
            <person name="Gonzalez-Candelas L."/>
            <person name="Gabaldon T."/>
        </authorList>
    </citation>
    <scope>NUCLEOTIDE SEQUENCE [LARGE SCALE GENOMIC DNA]</scope>
    <source>
        <strain evidence="3">PHI26 / CECT 20796</strain>
    </source>
</reference>
<dbReference type="OMA" id="CDPCRRS"/>
<dbReference type="SUPFAM" id="SSF53474">
    <property type="entry name" value="alpha/beta-Hydrolases"/>
    <property type="match status" value="1"/>
</dbReference>
<dbReference type="PANTHER" id="PTHR37017">
    <property type="entry name" value="AB HYDROLASE-1 DOMAIN-CONTAINING PROTEIN-RELATED"/>
    <property type="match status" value="1"/>
</dbReference>
<dbReference type="PANTHER" id="PTHR37017:SF11">
    <property type="entry name" value="ESTERASE_LIPASE_THIOESTERASE DOMAIN-CONTAINING PROTEIN"/>
    <property type="match status" value="1"/>
</dbReference>
<feature type="domain" description="AB hydrolase-1" evidence="1">
    <location>
        <begin position="6"/>
        <end position="253"/>
    </location>
</feature>
<dbReference type="Pfam" id="PF12697">
    <property type="entry name" value="Abhydrolase_6"/>
    <property type="match status" value="1"/>
</dbReference>
<dbReference type="GO" id="GO:0017000">
    <property type="term" value="P:antibiotic biosynthetic process"/>
    <property type="evidence" value="ECO:0007669"/>
    <property type="project" value="UniProtKB-ARBA"/>
</dbReference>
<dbReference type="EMBL" id="AKCT01000181">
    <property type="protein sequence ID" value="EKV12328.1"/>
    <property type="molecule type" value="Genomic_DNA"/>
</dbReference>
<proteinExistence type="predicted"/>
<dbReference type="InterPro" id="IPR000073">
    <property type="entry name" value="AB_hydrolase_1"/>
</dbReference>
<dbReference type="eggNOG" id="ENOG502RS3K">
    <property type="taxonomic scope" value="Eukaryota"/>
</dbReference>
<protein>
    <recommendedName>
        <fullName evidence="1">AB hydrolase-1 domain-containing protein</fullName>
    </recommendedName>
</protein>
<organism evidence="2 3">
    <name type="scientific">Penicillium digitatum (strain PHI26 / CECT 20796)</name>
    <name type="common">Green mold</name>
    <dbReference type="NCBI Taxonomy" id="1170229"/>
    <lineage>
        <taxon>Eukaryota</taxon>
        <taxon>Fungi</taxon>
        <taxon>Dikarya</taxon>
        <taxon>Ascomycota</taxon>
        <taxon>Pezizomycotina</taxon>
        <taxon>Eurotiomycetes</taxon>
        <taxon>Eurotiomycetidae</taxon>
        <taxon>Eurotiales</taxon>
        <taxon>Aspergillaceae</taxon>
        <taxon>Penicillium</taxon>
    </lineage>
</organism>
<name>K9GBT7_PEND2</name>
<dbReference type="InterPro" id="IPR029058">
    <property type="entry name" value="AB_hydrolase_fold"/>
</dbReference>
<dbReference type="GO" id="GO:0072330">
    <property type="term" value="P:monocarboxylic acid biosynthetic process"/>
    <property type="evidence" value="ECO:0007669"/>
    <property type="project" value="UniProtKB-ARBA"/>
</dbReference>
<sequence>MVNPSIVIVPGAWHQPAHFEGLIHDLAKVNYDAEAVTMPSVNSNPPLPSWEKDAQAVRQVILTRLDAGKDVIVLAHSFGGVAMSEAAKGLGKKERDAQGLKGGIIKLVYMCAMALPEGQTHFGQLVPQTPEEEEIQRQRKEFEEKFGGPDVSADGVITLPKDLVHLMLYNRCDQKDVERAVGLLGTFPVGPFTVPVTYTAYREIPSTYIVCKNDHAVEEAYQRRMIAQGEGCFEVEECEEGHSPFLSNPGFIVDCSGPDGIPDAICQNCKRLRRQCTFEFAIAQSSPFSRKRPKRNCGEPIISTRQNEYNDFDATPEEVVGSPSNRFDATSIADQDVLAAWLNLDYDEIVADSVNLFSTNFGPSNSFTALRSEDKALEESQLEGQRTDLTSHLTCLHGGQKLESNRHRPTIGLSFNSPINLLNSGIDANILGDRLARIYEAIATASALRVLDYDCNLYATMSRYRLKNSDSGSSNGSATSAMDPIPITPRFSLPVSSKAIPYEISLLGSVRFLDHLGGLYGNRLNSAARKKSDETFNAVLRAFSMQWLPSSSSFEASLAHDDFSRNPKSGEAGDDFSLNAFIDAWVRARSLLSDAKDIRSFRVVLATLLFVGIVTPTKIMDREDLVPNHFLDIALQKLFYLDGLVTQYCANLGPSSTYSALAEGSLNIVRWTAYIRDTGAALAMDWQCKLPDLWRTTKVFSGKEAVAALAVSQNILELNINVQPICRKASAETFILWRQIIKIKTAANQEHGTAKERCSSTIEATNLSMAAVLSLVMFWSLGVFLLAEVFERVTKDLDASIEQEIGPAVWEYQRDAASCVAQVVECVLSLPAEEAFNLQNGLGAEVPLTAYHVTPSLAITALQRAIESVIDLQLHSCSDDHSSKDDTQFLIPDGIWDRKIDILMKGLMSLDVTIGGSQTCGVALKELMHKYGDILSECWTSGYDS</sequence>
<keyword evidence="3" id="KW-1185">Reference proteome</keyword>
<evidence type="ECO:0000313" key="2">
    <source>
        <dbReference type="EMBL" id="EKV12328.1"/>
    </source>
</evidence>
<comment type="caution">
    <text evidence="2">The sequence shown here is derived from an EMBL/GenBank/DDBJ whole genome shotgun (WGS) entry which is preliminary data.</text>
</comment>
<dbReference type="Proteomes" id="UP000009882">
    <property type="component" value="Unassembled WGS sequence"/>
</dbReference>
<dbReference type="OrthoDB" id="5958943at2759"/>
<dbReference type="HOGENOM" id="CLU_012318_0_0_1"/>
<gene>
    <name evidence="2" type="ORF">PDIG_44560</name>
</gene>
<dbReference type="InParanoid" id="K9GBT7"/>
<dbReference type="InterPro" id="IPR052897">
    <property type="entry name" value="Sec-Metab_Biosynth_Hydrolase"/>
</dbReference>
<dbReference type="AlphaFoldDB" id="K9GBT7"/>